<dbReference type="Gene3D" id="3.40.630.30">
    <property type="match status" value="1"/>
</dbReference>
<dbReference type="EC" id="2.3.1.-" evidence="2"/>
<accession>A0AAP6MLV8</accession>
<dbReference type="EMBL" id="JAYGII010000006">
    <property type="protein sequence ID" value="MEA5445122.1"/>
    <property type="molecule type" value="Genomic_DNA"/>
</dbReference>
<dbReference type="CDD" id="cd04301">
    <property type="entry name" value="NAT_SF"/>
    <property type="match status" value="1"/>
</dbReference>
<dbReference type="PROSITE" id="PS51186">
    <property type="entry name" value="GNAT"/>
    <property type="match status" value="1"/>
</dbReference>
<protein>
    <submittedName>
        <fullName evidence="2">N-acetyltransferase</fullName>
        <ecNumber evidence="2">2.3.1.-</ecNumber>
    </submittedName>
</protein>
<keyword evidence="2" id="KW-0012">Acyltransferase</keyword>
<dbReference type="GO" id="GO:0016747">
    <property type="term" value="F:acyltransferase activity, transferring groups other than amino-acyl groups"/>
    <property type="evidence" value="ECO:0007669"/>
    <property type="project" value="InterPro"/>
</dbReference>
<evidence type="ECO:0000259" key="1">
    <source>
        <dbReference type="PROSITE" id="PS51186"/>
    </source>
</evidence>
<feature type="domain" description="N-acetyltransferase" evidence="1">
    <location>
        <begin position="2"/>
        <end position="147"/>
    </location>
</feature>
<keyword evidence="3" id="KW-1185">Reference proteome</keyword>
<gene>
    <name evidence="2" type="ORF">VCB98_04715</name>
</gene>
<name>A0AAP6MLV8_9GAMM</name>
<evidence type="ECO:0000313" key="2">
    <source>
        <dbReference type="EMBL" id="MEA5445122.1"/>
    </source>
</evidence>
<dbReference type="Proteomes" id="UP001302316">
    <property type="component" value="Unassembled WGS sequence"/>
</dbReference>
<reference evidence="2 3" key="1">
    <citation type="submission" date="2023-12" db="EMBL/GenBank/DDBJ databases">
        <title>Whole-genome sequencing of halo(alkali)philic microorganisms from hypersaline lakes.</title>
        <authorList>
            <person name="Sorokin D.Y."/>
            <person name="Merkel A.Y."/>
            <person name="Messina E."/>
            <person name="Yakimov M."/>
        </authorList>
    </citation>
    <scope>NUCLEOTIDE SEQUENCE [LARGE SCALE GENOMIC DNA]</scope>
    <source>
        <strain evidence="2 3">AB-CW1</strain>
    </source>
</reference>
<dbReference type="AlphaFoldDB" id="A0AAP6MLV8"/>
<evidence type="ECO:0000313" key="3">
    <source>
        <dbReference type="Proteomes" id="UP001302316"/>
    </source>
</evidence>
<keyword evidence="2" id="KW-0808">Transferase</keyword>
<sequence>MLEIREEEPGDVNALDRVHRAAFRREAEGDLIRQLREDSQLAISLVATVSEHPVGHIAFSPVTPAGTGATPLALGPVGVDPEHERRGIASRLVQAGLDKAREMGTPWIAVLGDPQFYGRFGFEPASTLDLKGEFGDSEAFRVLILDDAGKPPAGSLIQYHPAFQSLD</sequence>
<comment type="caution">
    <text evidence="2">The sequence shown here is derived from an EMBL/GenBank/DDBJ whole genome shotgun (WGS) entry which is preliminary data.</text>
</comment>
<organism evidence="2 3">
    <name type="scientific">Natronospira elongata</name>
    <dbReference type="NCBI Taxonomy" id="3110268"/>
    <lineage>
        <taxon>Bacteria</taxon>
        <taxon>Pseudomonadati</taxon>
        <taxon>Pseudomonadota</taxon>
        <taxon>Gammaproteobacteria</taxon>
        <taxon>Natronospirales</taxon>
        <taxon>Natronospiraceae</taxon>
        <taxon>Natronospira</taxon>
    </lineage>
</organism>
<dbReference type="Pfam" id="PF13527">
    <property type="entry name" value="Acetyltransf_9"/>
    <property type="match status" value="1"/>
</dbReference>
<dbReference type="SUPFAM" id="SSF55729">
    <property type="entry name" value="Acyl-CoA N-acyltransferases (Nat)"/>
    <property type="match status" value="1"/>
</dbReference>
<dbReference type="RefSeq" id="WP_346050753.1">
    <property type="nucleotide sequence ID" value="NZ_JAYGII010000006.1"/>
</dbReference>
<dbReference type="InterPro" id="IPR016181">
    <property type="entry name" value="Acyl_CoA_acyltransferase"/>
</dbReference>
<dbReference type="InterPro" id="IPR000182">
    <property type="entry name" value="GNAT_dom"/>
</dbReference>
<proteinExistence type="predicted"/>